<feature type="transmembrane region" description="Helical" evidence="3">
    <location>
        <begin position="146"/>
        <end position="168"/>
    </location>
</feature>
<dbReference type="Pfam" id="PF00990">
    <property type="entry name" value="GGDEF"/>
    <property type="match status" value="1"/>
</dbReference>
<keyword evidence="3" id="KW-0812">Transmembrane</keyword>
<dbReference type="SUPFAM" id="SSF55073">
    <property type="entry name" value="Nucleotide cyclase"/>
    <property type="match status" value="1"/>
</dbReference>
<feature type="transmembrane region" description="Helical" evidence="3">
    <location>
        <begin position="61"/>
        <end position="82"/>
    </location>
</feature>
<evidence type="ECO:0000256" key="2">
    <source>
        <dbReference type="ARBA" id="ARBA00034247"/>
    </source>
</evidence>
<evidence type="ECO:0000259" key="4">
    <source>
        <dbReference type="PROSITE" id="PS50887"/>
    </source>
</evidence>
<dbReference type="Gene3D" id="3.30.70.270">
    <property type="match status" value="1"/>
</dbReference>
<dbReference type="PANTHER" id="PTHR45138">
    <property type="entry name" value="REGULATORY COMPONENTS OF SENSORY TRANSDUCTION SYSTEM"/>
    <property type="match status" value="1"/>
</dbReference>
<feature type="transmembrane region" description="Helical" evidence="3">
    <location>
        <begin position="188"/>
        <end position="207"/>
    </location>
</feature>
<keyword evidence="5" id="KW-0808">Transferase</keyword>
<evidence type="ECO:0000256" key="3">
    <source>
        <dbReference type="SAM" id="Phobius"/>
    </source>
</evidence>
<dbReference type="InterPro" id="IPR000160">
    <property type="entry name" value="GGDEF_dom"/>
</dbReference>
<keyword evidence="6" id="KW-1185">Reference proteome</keyword>
<evidence type="ECO:0000313" key="5">
    <source>
        <dbReference type="EMBL" id="MFG1372442.1"/>
    </source>
</evidence>
<dbReference type="Proteomes" id="UP001604002">
    <property type="component" value="Unassembled WGS sequence"/>
</dbReference>
<keyword evidence="5" id="KW-0548">Nucleotidyltransferase</keyword>
<dbReference type="NCBIfam" id="TIGR00254">
    <property type="entry name" value="GGDEF"/>
    <property type="match status" value="1"/>
</dbReference>
<dbReference type="EMBL" id="JBAFVH010000005">
    <property type="protein sequence ID" value="MFG1372442.1"/>
    <property type="molecule type" value="Genomic_DNA"/>
</dbReference>
<dbReference type="EC" id="2.7.7.65" evidence="1"/>
<evidence type="ECO:0000313" key="6">
    <source>
        <dbReference type="Proteomes" id="UP001604002"/>
    </source>
</evidence>
<keyword evidence="3" id="KW-1133">Transmembrane helix</keyword>
<dbReference type="PROSITE" id="PS50887">
    <property type="entry name" value="GGDEF"/>
    <property type="match status" value="1"/>
</dbReference>
<dbReference type="GO" id="GO:0052621">
    <property type="term" value="F:diguanylate cyclase activity"/>
    <property type="evidence" value="ECO:0007669"/>
    <property type="project" value="UniProtKB-EC"/>
</dbReference>
<accession>A0ABW6ZVF2</accession>
<feature type="transmembrane region" description="Helical" evidence="3">
    <location>
        <begin position="117"/>
        <end position="134"/>
    </location>
</feature>
<dbReference type="CDD" id="cd01949">
    <property type="entry name" value="GGDEF"/>
    <property type="match status" value="1"/>
</dbReference>
<evidence type="ECO:0000256" key="1">
    <source>
        <dbReference type="ARBA" id="ARBA00012528"/>
    </source>
</evidence>
<protein>
    <recommendedName>
        <fullName evidence="1">diguanylate cyclase</fullName>
        <ecNumber evidence="1">2.7.7.65</ecNumber>
    </recommendedName>
</protein>
<dbReference type="InterPro" id="IPR043128">
    <property type="entry name" value="Rev_trsase/Diguanyl_cyclase"/>
</dbReference>
<name>A0ABW6ZVF2_9HYPH</name>
<feature type="domain" description="GGDEF" evidence="4">
    <location>
        <begin position="243"/>
        <end position="374"/>
    </location>
</feature>
<comment type="catalytic activity">
    <reaction evidence="2">
        <text>2 GTP = 3',3'-c-di-GMP + 2 diphosphate</text>
        <dbReference type="Rhea" id="RHEA:24898"/>
        <dbReference type="ChEBI" id="CHEBI:33019"/>
        <dbReference type="ChEBI" id="CHEBI:37565"/>
        <dbReference type="ChEBI" id="CHEBI:58805"/>
        <dbReference type="EC" id="2.7.7.65"/>
    </reaction>
</comment>
<organism evidence="5 6">
    <name type="scientific">Xanthobacter oligotrophicus</name>
    <dbReference type="NCBI Taxonomy" id="2607286"/>
    <lineage>
        <taxon>Bacteria</taxon>
        <taxon>Pseudomonadati</taxon>
        <taxon>Pseudomonadota</taxon>
        <taxon>Alphaproteobacteria</taxon>
        <taxon>Hyphomicrobiales</taxon>
        <taxon>Xanthobacteraceae</taxon>
        <taxon>Xanthobacter</taxon>
    </lineage>
</organism>
<dbReference type="InterPro" id="IPR029787">
    <property type="entry name" value="Nucleotide_cyclase"/>
</dbReference>
<dbReference type="InterPro" id="IPR050469">
    <property type="entry name" value="Diguanylate_Cyclase"/>
</dbReference>
<dbReference type="RefSeq" id="WP_393992333.1">
    <property type="nucleotide sequence ID" value="NZ_JBAFVH010000005.1"/>
</dbReference>
<sequence length="381" mass="40643">MLDFTSLLLSIFLSAAGISVVLFGAWVTSRKDGFLLTCAVGAVLVAMSVVFSAFYAKSPQIWVVTSAYALLLGGLSTIYGTAWQFRNDVSPSRAIAVAAGVALGLTLPPHALGYNGVGFFIGFLCAAGLLILAAHHFWMARQEAPGTLITLAAFYFVIGLSFLPRAALVAMEGQAIMPGPPQNWAQNASLALIVAAVPALGALTIALNQKRLVRAHRQQALTDPLTGLPNRRALVEKIDSLNGPVALVLFDIDRFKTINDTRGHAIGDQVIILFARTLLRRARPGQMAARLGGEEFVVVSPTARLEALELEAEQIRRDFAVRARTELDLACTVSGGLARGEAGADNFALILAAADRALYRAKQLGRDRLLVEEPNGTGNEQ</sequence>
<dbReference type="SMART" id="SM00267">
    <property type="entry name" value="GGDEF"/>
    <property type="match status" value="1"/>
</dbReference>
<comment type="caution">
    <text evidence="5">The sequence shown here is derived from an EMBL/GenBank/DDBJ whole genome shotgun (WGS) entry which is preliminary data.</text>
</comment>
<dbReference type="PANTHER" id="PTHR45138:SF9">
    <property type="entry name" value="DIGUANYLATE CYCLASE DGCM-RELATED"/>
    <property type="match status" value="1"/>
</dbReference>
<reference evidence="5 6" key="1">
    <citation type="submission" date="2024-02" db="EMBL/GenBank/DDBJ databases">
        <title>Expansion and revision of Xanthobacter and proposal of Roseixanthobacter gen. nov.</title>
        <authorList>
            <person name="Soltysiak M.P.M."/>
            <person name="Jalihal A."/>
            <person name="Ory A."/>
            <person name="Chrisophersen C."/>
            <person name="Lee A.D."/>
            <person name="Boulton J."/>
            <person name="Springer M."/>
        </authorList>
    </citation>
    <scope>NUCLEOTIDE SEQUENCE [LARGE SCALE GENOMIC DNA]</scope>
    <source>
        <strain evidence="5 6">23A</strain>
    </source>
</reference>
<gene>
    <name evidence="5" type="ORF">V5F32_09730</name>
</gene>
<proteinExistence type="predicted"/>
<feature type="transmembrane region" description="Helical" evidence="3">
    <location>
        <begin position="94"/>
        <end position="111"/>
    </location>
</feature>
<feature type="transmembrane region" description="Helical" evidence="3">
    <location>
        <begin position="34"/>
        <end position="55"/>
    </location>
</feature>
<feature type="transmembrane region" description="Helical" evidence="3">
    <location>
        <begin position="6"/>
        <end position="27"/>
    </location>
</feature>
<keyword evidence="3" id="KW-0472">Membrane</keyword>